<evidence type="ECO:0000313" key="3">
    <source>
        <dbReference type="EMBL" id="RSY89652.1"/>
    </source>
</evidence>
<dbReference type="InterPro" id="IPR054248">
    <property type="entry name" value="DUF6975"/>
</dbReference>
<sequence length="221" mass="23060">MALKSVQTAGLGGASGTLTALVAADGSASHRFLARLTTGIAPMRDLADAVHMICLLHARHPDVVEQASLHSREPATAGWMAQAAEGFSAERAFIVRLVAAAGPLPSTPGQAQSEAAVAAQRHALDMLAQSDRTGCADGTAIALVLDWPVIRGLLDIAAERLGLDSPESILPPVHETATVIDALAATLPVERAMLFGAQQMLAQHRGIWDVLEARSSARDML</sequence>
<dbReference type="GeneID" id="44133913"/>
<dbReference type="KEGG" id="skr:BRX40_15205"/>
<dbReference type="EMBL" id="QQYZ01000002">
    <property type="protein sequence ID" value="RSY89652.1"/>
    <property type="molecule type" value="Genomic_DNA"/>
</dbReference>
<evidence type="ECO:0000313" key="2">
    <source>
        <dbReference type="EMBL" id="RSV00557.1"/>
    </source>
</evidence>
<dbReference type="RefSeq" id="WP_066579382.1">
    <property type="nucleotide sequence ID" value="NZ_CP018820.1"/>
</dbReference>
<dbReference type="Proteomes" id="UP000185161">
    <property type="component" value="Chromosome"/>
</dbReference>
<dbReference type="STRING" id="93064.BRX40_15205"/>
<dbReference type="AlphaFoldDB" id="A0A1L6JCB6"/>
<dbReference type="Proteomes" id="UP000287746">
    <property type="component" value="Unassembled WGS sequence"/>
</dbReference>
<gene>
    <name evidence="1" type="ORF">BRX40_15205</name>
    <name evidence="2" type="ORF">CA257_17310</name>
    <name evidence="3" type="ORF">DAH66_03105</name>
</gene>
<reference evidence="4" key="2">
    <citation type="submission" date="2016-12" db="EMBL/GenBank/DDBJ databases">
        <title>Whole genome sequencing of Sphingomonas sp. ABOJV.</title>
        <authorList>
            <person name="Conlan S."/>
            <person name="Thomas P.J."/>
            <person name="Mullikin J."/>
            <person name="Palmore T.N."/>
            <person name="Frank K.M."/>
            <person name="Segre J.A."/>
        </authorList>
    </citation>
    <scope>NUCLEOTIDE SEQUENCE [LARGE SCALE GENOMIC DNA]</scope>
    <source>
        <strain evidence="4">ABOJV</strain>
    </source>
</reference>
<keyword evidence="4" id="KW-1185">Reference proteome</keyword>
<dbReference type="Proteomes" id="UP000286681">
    <property type="component" value="Unassembled WGS sequence"/>
</dbReference>
<accession>A0A1L6JCB6</accession>
<organism evidence="1 4">
    <name type="scientific">Sphingomonas koreensis</name>
    <dbReference type="NCBI Taxonomy" id="93064"/>
    <lineage>
        <taxon>Bacteria</taxon>
        <taxon>Pseudomonadati</taxon>
        <taxon>Pseudomonadota</taxon>
        <taxon>Alphaproteobacteria</taxon>
        <taxon>Sphingomonadales</taxon>
        <taxon>Sphingomonadaceae</taxon>
        <taxon>Sphingomonas</taxon>
    </lineage>
</organism>
<evidence type="ECO:0000313" key="4">
    <source>
        <dbReference type="Proteomes" id="UP000185161"/>
    </source>
</evidence>
<protein>
    <submittedName>
        <fullName evidence="1">Uncharacterized protein</fullName>
    </submittedName>
</protein>
<dbReference type="OrthoDB" id="7468483at2"/>
<dbReference type="EMBL" id="QQWO01000016">
    <property type="protein sequence ID" value="RSV00557.1"/>
    <property type="molecule type" value="Genomic_DNA"/>
</dbReference>
<name>A0A1L6JCB6_9SPHN</name>
<reference evidence="5 6" key="3">
    <citation type="submission" date="2018-07" db="EMBL/GenBank/DDBJ databases">
        <title>Genomic and Epidemiologic Investigation of an Indolent Hospital Outbreak.</title>
        <authorList>
            <person name="Johnson R.C."/>
            <person name="Deming C."/>
            <person name="Conlan S."/>
            <person name="Zellmer C.J."/>
            <person name="Michelin A.V."/>
            <person name="Lee-Lin S."/>
            <person name="Thomas P.J."/>
            <person name="Park M."/>
            <person name="Weingarten R.A."/>
            <person name="Less J."/>
            <person name="Dekker J.P."/>
            <person name="Frank K.M."/>
            <person name="Musser K.A."/>
            <person name="Mcquiston J.R."/>
            <person name="Henderson D.K."/>
            <person name="Lau A.F."/>
            <person name="Palmore T.N."/>
            <person name="Segre J.A."/>
        </authorList>
    </citation>
    <scope>NUCLEOTIDE SEQUENCE [LARGE SCALE GENOMIC DNA]</scope>
    <source>
        <strain evidence="3 6">SK-CDC1_0717</strain>
        <strain evidence="2 5">SK-NIH.Env10_0317</strain>
    </source>
</reference>
<proteinExistence type="predicted"/>
<evidence type="ECO:0000313" key="1">
    <source>
        <dbReference type="EMBL" id="APR53591.1"/>
    </source>
</evidence>
<dbReference type="EMBL" id="CP018820">
    <property type="protein sequence ID" value="APR53591.1"/>
    <property type="molecule type" value="Genomic_DNA"/>
</dbReference>
<evidence type="ECO:0000313" key="6">
    <source>
        <dbReference type="Proteomes" id="UP000287746"/>
    </source>
</evidence>
<evidence type="ECO:0000313" key="5">
    <source>
        <dbReference type="Proteomes" id="UP000286681"/>
    </source>
</evidence>
<reference evidence="1" key="1">
    <citation type="submission" date="2016-12" db="EMBL/GenBank/DDBJ databases">
        <title>Whole genome sequencing of Sphingomonas koreensis.</title>
        <authorList>
            <person name="Conlan S."/>
            <person name="Thomas P.J."/>
            <person name="Mullikin J."/>
            <person name="Palmore T.N."/>
            <person name="Frank K.M."/>
            <person name="Segre J.A."/>
        </authorList>
    </citation>
    <scope>NUCLEOTIDE SEQUENCE</scope>
    <source>
        <strain evidence="1">ABOJV</strain>
    </source>
</reference>
<dbReference type="Pfam" id="PF22391">
    <property type="entry name" value="DUF6975"/>
    <property type="match status" value="1"/>
</dbReference>